<dbReference type="OrthoDB" id="9807042at2"/>
<dbReference type="GO" id="GO:0020037">
    <property type="term" value="F:heme binding"/>
    <property type="evidence" value="ECO:0007669"/>
    <property type="project" value="TreeGrafter"/>
</dbReference>
<dbReference type="EMBL" id="RQYS01000006">
    <property type="protein sequence ID" value="RRD62722.1"/>
    <property type="molecule type" value="Genomic_DNA"/>
</dbReference>
<keyword evidence="5" id="KW-0997">Cell inner membrane</keyword>
<dbReference type="PANTHER" id="PTHR30365:SF0">
    <property type="entry name" value="CYTOCHROME BD-I UBIQUINOL OXIDASE SUBUNIT 1"/>
    <property type="match status" value="1"/>
</dbReference>
<feature type="transmembrane region" description="Helical" evidence="13">
    <location>
        <begin position="59"/>
        <end position="78"/>
    </location>
</feature>
<feature type="transmembrane region" description="Helical" evidence="13">
    <location>
        <begin position="484"/>
        <end position="503"/>
    </location>
</feature>
<dbReference type="GO" id="GO:0019646">
    <property type="term" value="P:aerobic electron transport chain"/>
    <property type="evidence" value="ECO:0007669"/>
    <property type="project" value="InterPro"/>
</dbReference>
<evidence type="ECO:0000313" key="15">
    <source>
        <dbReference type="Proteomes" id="UP000278609"/>
    </source>
</evidence>
<dbReference type="AlphaFoldDB" id="A0A3P1XV63"/>
<dbReference type="PIRSF" id="PIRSF006446">
    <property type="entry name" value="Cyt_quinol_oxidase_1"/>
    <property type="match status" value="1"/>
</dbReference>
<comment type="similarity">
    <text evidence="2 13">Belongs to the cytochrome ubiquinol oxidase subunit 1 family.</text>
</comment>
<evidence type="ECO:0000256" key="7">
    <source>
        <dbReference type="ARBA" id="ARBA00022692"/>
    </source>
</evidence>
<dbReference type="InterPro" id="IPR002585">
    <property type="entry name" value="Cyt-d_ubiquinol_oxidase_su_1"/>
</dbReference>
<proteinExistence type="inferred from homology"/>
<gene>
    <name evidence="14" type="ORF">EII40_02045</name>
</gene>
<feature type="transmembrane region" description="Helical" evidence="13">
    <location>
        <begin position="98"/>
        <end position="123"/>
    </location>
</feature>
<keyword evidence="4 13" id="KW-1003">Cell membrane</keyword>
<feature type="transmembrane region" description="Helical" evidence="13">
    <location>
        <begin position="189"/>
        <end position="213"/>
    </location>
</feature>
<feature type="transmembrane region" description="Helical" evidence="13">
    <location>
        <begin position="225"/>
        <end position="243"/>
    </location>
</feature>
<keyword evidence="8 13" id="KW-0479">Metal-binding</keyword>
<evidence type="ECO:0000256" key="2">
    <source>
        <dbReference type="ARBA" id="ARBA00009819"/>
    </source>
</evidence>
<dbReference type="GO" id="GO:0046872">
    <property type="term" value="F:metal ion binding"/>
    <property type="evidence" value="ECO:0007669"/>
    <property type="project" value="UniProtKB-UniRule"/>
</dbReference>
<keyword evidence="11 13" id="KW-0408">Iron</keyword>
<keyword evidence="9 13" id="KW-0249">Electron transport</keyword>
<feature type="transmembrane region" description="Helical" evidence="13">
    <location>
        <begin position="22"/>
        <end position="47"/>
    </location>
</feature>
<accession>A0A3P1XV63</accession>
<dbReference type="Pfam" id="PF01654">
    <property type="entry name" value="Cyt_bd_oxida_I"/>
    <property type="match status" value="1"/>
</dbReference>
<comment type="caution">
    <text evidence="14">The sequence shown here is derived from an EMBL/GenBank/DDBJ whole genome shotgun (WGS) entry which is preliminary data.</text>
</comment>
<keyword evidence="3 13" id="KW-0813">Transport</keyword>
<feature type="transmembrane region" description="Helical" evidence="13">
    <location>
        <begin position="135"/>
        <end position="156"/>
    </location>
</feature>
<name>A0A3P1XV63_TANFO</name>
<dbReference type="PANTHER" id="PTHR30365">
    <property type="entry name" value="CYTOCHROME D UBIQUINOL OXIDASE"/>
    <property type="match status" value="1"/>
</dbReference>
<dbReference type="GO" id="GO:0009055">
    <property type="term" value="F:electron transfer activity"/>
    <property type="evidence" value="ECO:0007669"/>
    <property type="project" value="UniProtKB-UniRule"/>
</dbReference>
<protein>
    <submittedName>
        <fullName evidence="14">Cytochrome ubiquinol oxidase subunit I</fullName>
    </submittedName>
</protein>
<dbReference type="RefSeq" id="WP_124750615.1">
    <property type="nucleotide sequence ID" value="NZ_RQYS01000006.1"/>
</dbReference>
<evidence type="ECO:0000256" key="3">
    <source>
        <dbReference type="ARBA" id="ARBA00022448"/>
    </source>
</evidence>
<feature type="transmembrane region" description="Helical" evidence="13">
    <location>
        <begin position="399"/>
        <end position="420"/>
    </location>
</feature>
<evidence type="ECO:0000256" key="1">
    <source>
        <dbReference type="ARBA" id="ARBA00004429"/>
    </source>
</evidence>
<reference evidence="14 15" key="1">
    <citation type="submission" date="2018-11" db="EMBL/GenBank/DDBJ databases">
        <title>Genomes From Bacteria Associated with the Canine Oral Cavity: a Test Case for Automated Genome-Based Taxonomic Assignment.</title>
        <authorList>
            <person name="Coil D.A."/>
            <person name="Jospin G."/>
            <person name="Darling A.E."/>
            <person name="Wallis C."/>
            <person name="Davis I.J."/>
            <person name="Harris S."/>
            <person name="Eisen J.A."/>
            <person name="Holcombe L.J."/>
            <person name="O'Flynn C."/>
        </authorList>
    </citation>
    <scope>NUCLEOTIDE SEQUENCE [LARGE SCALE GENOMIC DNA]</scope>
    <source>
        <strain evidence="14 15">OH2617_COT-023</strain>
    </source>
</reference>
<organism evidence="14 15">
    <name type="scientific">Tannerella forsythia</name>
    <name type="common">Bacteroides forsythus</name>
    <dbReference type="NCBI Taxonomy" id="28112"/>
    <lineage>
        <taxon>Bacteria</taxon>
        <taxon>Pseudomonadati</taxon>
        <taxon>Bacteroidota</taxon>
        <taxon>Bacteroidia</taxon>
        <taxon>Bacteroidales</taxon>
        <taxon>Tannerellaceae</taxon>
        <taxon>Tannerella</taxon>
    </lineage>
</organism>
<dbReference type="GO" id="GO:0070069">
    <property type="term" value="C:cytochrome complex"/>
    <property type="evidence" value="ECO:0007669"/>
    <property type="project" value="UniProtKB-UniRule"/>
</dbReference>
<feature type="transmembrane region" description="Helical" evidence="13">
    <location>
        <begin position="432"/>
        <end position="455"/>
    </location>
</feature>
<keyword evidence="10 13" id="KW-1133">Transmembrane helix</keyword>
<evidence type="ECO:0000256" key="5">
    <source>
        <dbReference type="ARBA" id="ARBA00022519"/>
    </source>
</evidence>
<evidence type="ECO:0000256" key="9">
    <source>
        <dbReference type="ARBA" id="ARBA00022982"/>
    </source>
</evidence>
<sequence length="516" mass="57451">MIENLDSSLVDWSRAQFALTAIYHWLFVPLTLGLGIVMAVMETIYYRTGKEFWKETAKFWMKLFGINFAIGVATGLILEFEFGTNWSNYSWFVGDIFGAPLAIEGILAFFMEATFIAVMFFGWNKVSKGAHLASTWLTITGATLSAFWILVANAWMQYPIGMQFNPDTVRNEMFDFWAVAFSPVAINKFFHTVLSAWVLGAVFVVGVSSWFLLRNRQRPFAMESIKIGAIFGLVSSVLLMWTGDGSAYCVGQYQPMKLAAMEGLYKGSNGVELVAVGVLNPSKKAYNDNEEPFIGKIGIPKLLSLLTERDPNAFVPGIGDLIDGGYPSGDGLAISAQEKMARGRVAIQALADYRKAVKARDEAAMQTSRSTLEENFRYFGYGYIKDPAELIPPVALTFYSFRVMVGLGLFFMLIFVLVLMLGRKGQITKHRWLQKICLWSIPLAYIASQAGWIVAEVGRQPWVIQDLMPTGAAVSKLQTSSVQLTFFLFLILFTILLIAEIGIMTKAIKKGPEISE</sequence>
<dbReference type="GO" id="GO:0005886">
    <property type="term" value="C:plasma membrane"/>
    <property type="evidence" value="ECO:0007669"/>
    <property type="project" value="UniProtKB-SubCell"/>
</dbReference>
<evidence type="ECO:0000313" key="14">
    <source>
        <dbReference type="EMBL" id="RRD62722.1"/>
    </source>
</evidence>
<evidence type="ECO:0000256" key="4">
    <source>
        <dbReference type="ARBA" id="ARBA00022475"/>
    </source>
</evidence>
<evidence type="ECO:0000256" key="11">
    <source>
        <dbReference type="ARBA" id="ARBA00023004"/>
    </source>
</evidence>
<comment type="subcellular location">
    <subcellularLocation>
        <location evidence="1">Cell inner membrane</location>
        <topology evidence="1">Multi-pass membrane protein</topology>
    </subcellularLocation>
</comment>
<evidence type="ECO:0000256" key="6">
    <source>
        <dbReference type="ARBA" id="ARBA00022617"/>
    </source>
</evidence>
<evidence type="ECO:0000256" key="12">
    <source>
        <dbReference type="ARBA" id="ARBA00023136"/>
    </source>
</evidence>
<keyword evidence="12 13" id="KW-0472">Membrane</keyword>
<evidence type="ECO:0000256" key="10">
    <source>
        <dbReference type="ARBA" id="ARBA00022989"/>
    </source>
</evidence>
<evidence type="ECO:0000256" key="8">
    <source>
        <dbReference type="ARBA" id="ARBA00022723"/>
    </source>
</evidence>
<evidence type="ECO:0000256" key="13">
    <source>
        <dbReference type="PIRNR" id="PIRNR006446"/>
    </source>
</evidence>
<keyword evidence="6 13" id="KW-0349">Heme</keyword>
<dbReference type="GO" id="GO:0016682">
    <property type="term" value="F:oxidoreductase activity, acting on diphenols and related substances as donors, oxygen as acceptor"/>
    <property type="evidence" value="ECO:0007669"/>
    <property type="project" value="TreeGrafter"/>
</dbReference>
<keyword evidence="7 13" id="KW-0812">Transmembrane</keyword>
<dbReference type="Proteomes" id="UP000278609">
    <property type="component" value="Unassembled WGS sequence"/>
</dbReference>